<reference evidence="3 4" key="1">
    <citation type="journal article" date="2016" name="Proc. Natl. Acad. Sci. U.S.A.">
        <title>Comparative genomics of biotechnologically important yeasts.</title>
        <authorList>
            <person name="Riley R."/>
            <person name="Haridas S."/>
            <person name="Wolfe K.H."/>
            <person name="Lopes M.R."/>
            <person name="Hittinger C.T."/>
            <person name="Goeker M."/>
            <person name="Salamov A.A."/>
            <person name="Wisecaver J.H."/>
            <person name="Long T.M."/>
            <person name="Calvey C.H."/>
            <person name="Aerts A.L."/>
            <person name="Barry K.W."/>
            <person name="Choi C."/>
            <person name="Clum A."/>
            <person name="Coughlan A.Y."/>
            <person name="Deshpande S."/>
            <person name="Douglass A.P."/>
            <person name="Hanson S.J."/>
            <person name="Klenk H.-P."/>
            <person name="LaButti K.M."/>
            <person name="Lapidus A."/>
            <person name="Lindquist E.A."/>
            <person name="Lipzen A.M."/>
            <person name="Meier-Kolthoff J.P."/>
            <person name="Ohm R.A."/>
            <person name="Otillar R.P."/>
            <person name="Pangilinan J.L."/>
            <person name="Peng Y."/>
            <person name="Rokas A."/>
            <person name="Rosa C.A."/>
            <person name="Scheuner C."/>
            <person name="Sibirny A.A."/>
            <person name="Slot J.C."/>
            <person name="Stielow J.B."/>
            <person name="Sun H."/>
            <person name="Kurtzman C.P."/>
            <person name="Blackwell M."/>
            <person name="Grigoriev I.V."/>
            <person name="Jeffries T.W."/>
        </authorList>
    </citation>
    <scope>NUCLEOTIDE SEQUENCE [LARGE SCALE GENOMIC DNA]</scope>
    <source>
        <strain evidence="3 4">DSM 6958</strain>
    </source>
</reference>
<keyword evidence="4" id="KW-1185">Reference proteome</keyword>
<name>A0A1E3PDW5_9ASCO</name>
<evidence type="ECO:0000313" key="4">
    <source>
        <dbReference type="Proteomes" id="UP000095009"/>
    </source>
</evidence>
<feature type="signal peptide" evidence="2">
    <location>
        <begin position="1"/>
        <end position="21"/>
    </location>
</feature>
<feature type="region of interest" description="Disordered" evidence="1">
    <location>
        <begin position="339"/>
        <end position="358"/>
    </location>
</feature>
<evidence type="ECO:0000256" key="2">
    <source>
        <dbReference type="SAM" id="SignalP"/>
    </source>
</evidence>
<organism evidence="3 4">
    <name type="scientific">Nadsonia fulvescens var. elongata DSM 6958</name>
    <dbReference type="NCBI Taxonomy" id="857566"/>
    <lineage>
        <taxon>Eukaryota</taxon>
        <taxon>Fungi</taxon>
        <taxon>Dikarya</taxon>
        <taxon>Ascomycota</taxon>
        <taxon>Saccharomycotina</taxon>
        <taxon>Dipodascomycetes</taxon>
        <taxon>Dipodascales</taxon>
        <taxon>Dipodascales incertae sedis</taxon>
        <taxon>Nadsonia</taxon>
    </lineage>
</organism>
<evidence type="ECO:0000313" key="3">
    <source>
        <dbReference type="EMBL" id="ODQ63414.1"/>
    </source>
</evidence>
<accession>A0A1E3PDW5</accession>
<evidence type="ECO:0000256" key="1">
    <source>
        <dbReference type="SAM" id="MobiDB-lite"/>
    </source>
</evidence>
<dbReference type="EMBL" id="KV454415">
    <property type="protein sequence ID" value="ODQ63414.1"/>
    <property type="molecule type" value="Genomic_DNA"/>
</dbReference>
<feature type="chain" id="PRO_5009133806" description="Hyphally-regulated cell wall protein N-terminal domain-containing protein" evidence="2">
    <location>
        <begin position="22"/>
        <end position="537"/>
    </location>
</feature>
<proteinExistence type="predicted"/>
<keyword evidence="2" id="KW-0732">Signal</keyword>
<dbReference type="AlphaFoldDB" id="A0A1E3PDW5"/>
<dbReference type="Proteomes" id="UP000095009">
    <property type="component" value="Unassembled WGS sequence"/>
</dbReference>
<gene>
    <name evidence="3" type="ORF">NADFUDRAFT_53679</name>
</gene>
<evidence type="ECO:0008006" key="5">
    <source>
        <dbReference type="Google" id="ProtNLM"/>
    </source>
</evidence>
<sequence length="537" mass="57428">MRFSTLCSLCGLLLAVSPSTAISLPMLRRSEVENSAFFKLEAISTETNNANGKKLDGHTISLYSGVLTITFNEDAKDFVGAIGEDNKLYVYDNGYTGLNQFIYISNRDQYGELNALVSGYLSLEKNFGPFSVNGDGNLVFDNESKSIACPSTHGADNKNDFLIKWDTDCDDGVPVNLKVKRVEVPVSAVVVGTATTSSTEAAEPTSEAPSSFGIIAIHSGNSNVHLRELKIKGNGLFISDNGDSFSASIDRNYLKIDNEGSSQWLYVDSRNRLLLGSSQSRGATPWSAVGSSLAYNNEKMAIACPTTADGEYQIYWNTICKNGVDINLYVAATPDPTITQSVTSTTPEPSSSSIALSSSLSTDTGDYKGNTDTSEAEICAAVWARAASSLQASSTMAVIATTGSNAAFVGKSFQLSASRTGQKFRNAKISVQEGRLYVSASGGKSFVGSVDANGVLIYSEEVDRVVYVNMNNRALNIGISAQSTGQWAVLDSNYLSLNGTQNTIACPQKDTSYRLYWTDQEFSCDGGLGIGLQVNFV</sequence>
<protein>
    <recommendedName>
        <fullName evidence="5">Hyphally-regulated cell wall protein N-terminal domain-containing protein</fullName>
    </recommendedName>
</protein>
<dbReference type="STRING" id="857566.A0A1E3PDW5"/>